<dbReference type="GO" id="GO:0016787">
    <property type="term" value="F:hydrolase activity"/>
    <property type="evidence" value="ECO:0007669"/>
    <property type="project" value="UniProtKB-KW"/>
</dbReference>
<dbReference type="Proteomes" id="UP000275394">
    <property type="component" value="Unassembled WGS sequence"/>
</dbReference>
<dbReference type="RefSeq" id="WP_123712477.1">
    <property type="nucleotide sequence ID" value="NZ_RKHR01000004.1"/>
</dbReference>
<dbReference type="AlphaFoldDB" id="A0A3N2DPK4"/>
<sequence length="308" mass="33697">MLGLPDQLTQWLREIQRATELRIKAGFTVTPSDARVALTGLTYAFGPKQSPLPLEQPLSIDGVSCQLFAAGENIGEAKPIMLFLHGGGHVAGSVGDYKGILRKIARLTDCRVVAVDYALAPEHAYPQGLNDARCALQGVHQALAKIGVASTEELYLVGDSAGGALAATLAIESSWQEHQISGLGLIYPSLDYTLSTPAIETYGEGYMLTRDRVRWYFDQYLQNGEDRRACSPLYMDVGPHLPPVSIVAADHCPLVDESRQWAEKLKTKNRPVRIDIVENSIHAALNLEKLCPKASNTIYSLIEKMVIR</sequence>
<dbReference type="PANTHER" id="PTHR48081">
    <property type="entry name" value="AB HYDROLASE SUPERFAMILY PROTEIN C4A8.06C"/>
    <property type="match status" value="1"/>
</dbReference>
<dbReference type="OrthoDB" id="9806180at2"/>
<gene>
    <name evidence="3" type="ORF">EDC56_2161</name>
</gene>
<evidence type="ECO:0000313" key="3">
    <source>
        <dbReference type="EMBL" id="ROS01716.1"/>
    </source>
</evidence>
<name>A0A3N2DPK4_9GAMM</name>
<comment type="caution">
    <text evidence="3">The sequence shown here is derived from an EMBL/GenBank/DDBJ whole genome shotgun (WGS) entry which is preliminary data.</text>
</comment>
<feature type="domain" description="Alpha/beta hydrolase fold-3" evidence="2">
    <location>
        <begin position="81"/>
        <end position="284"/>
    </location>
</feature>
<dbReference type="InterPro" id="IPR013094">
    <property type="entry name" value="AB_hydrolase_3"/>
</dbReference>
<dbReference type="Gene3D" id="3.40.50.1820">
    <property type="entry name" value="alpha/beta hydrolase"/>
    <property type="match status" value="1"/>
</dbReference>
<dbReference type="InterPro" id="IPR029058">
    <property type="entry name" value="AB_hydrolase_fold"/>
</dbReference>
<dbReference type="EMBL" id="RKHR01000004">
    <property type="protein sequence ID" value="ROS01716.1"/>
    <property type="molecule type" value="Genomic_DNA"/>
</dbReference>
<reference evidence="3 4" key="1">
    <citation type="submission" date="2018-11" db="EMBL/GenBank/DDBJ databases">
        <title>Genomic Encyclopedia of Type Strains, Phase IV (KMG-IV): sequencing the most valuable type-strain genomes for metagenomic binning, comparative biology and taxonomic classification.</title>
        <authorList>
            <person name="Goeker M."/>
        </authorList>
    </citation>
    <scope>NUCLEOTIDE SEQUENCE [LARGE SCALE GENOMIC DNA]</scope>
    <source>
        <strain evidence="3 4">DSM 100316</strain>
    </source>
</reference>
<organism evidence="3 4">
    <name type="scientific">Sinobacterium caligoides</name>
    <dbReference type="NCBI Taxonomy" id="933926"/>
    <lineage>
        <taxon>Bacteria</taxon>
        <taxon>Pseudomonadati</taxon>
        <taxon>Pseudomonadota</taxon>
        <taxon>Gammaproteobacteria</taxon>
        <taxon>Cellvibrionales</taxon>
        <taxon>Spongiibacteraceae</taxon>
        <taxon>Sinobacterium</taxon>
    </lineage>
</organism>
<keyword evidence="1" id="KW-0378">Hydrolase</keyword>
<evidence type="ECO:0000313" key="4">
    <source>
        <dbReference type="Proteomes" id="UP000275394"/>
    </source>
</evidence>
<dbReference type="SUPFAM" id="SSF53474">
    <property type="entry name" value="alpha/beta-Hydrolases"/>
    <property type="match status" value="1"/>
</dbReference>
<proteinExistence type="predicted"/>
<protein>
    <submittedName>
        <fullName evidence="3">Acetyl esterase/lipase</fullName>
    </submittedName>
</protein>
<dbReference type="PANTHER" id="PTHR48081:SF8">
    <property type="entry name" value="ALPHA_BETA HYDROLASE FOLD-3 DOMAIN-CONTAINING PROTEIN-RELATED"/>
    <property type="match status" value="1"/>
</dbReference>
<dbReference type="InterPro" id="IPR050300">
    <property type="entry name" value="GDXG_lipolytic_enzyme"/>
</dbReference>
<keyword evidence="4" id="KW-1185">Reference proteome</keyword>
<accession>A0A3N2DPK4</accession>
<evidence type="ECO:0000256" key="1">
    <source>
        <dbReference type="ARBA" id="ARBA00022801"/>
    </source>
</evidence>
<dbReference type="Pfam" id="PF07859">
    <property type="entry name" value="Abhydrolase_3"/>
    <property type="match status" value="1"/>
</dbReference>
<evidence type="ECO:0000259" key="2">
    <source>
        <dbReference type="Pfam" id="PF07859"/>
    </source>
</evidence>